<dbReference type="AlphaFoldDB" id="A0AA39KDK7"/>
<evidence type="ECO:0000313" key="2">
    <source>
        <dbReference type="EMBL" id="KAK0458858.1"/>
    </source>
</evidence>
<accession>A0AA39KDK7</accession>
<feature type="compositionally biased region" description="Low complexity" evidence="1">
    <location>
        <begin position="208"/>
        <end position="237"/>
    </location>
</feature>
<organism evidence="2 3">
    <name type="scientific">Armillaria tabescens</name>
    <name type="common">Ringless honey mushroom</name>
    <name type="synonym">Agaricus tabescens</name>
    <dbReference type="NCBI Taxonomy" id="1929756"/>
    <lineage>
        <taxon>Eukaryota</taxon>
        <taxon>Fungi</taxon>
        <taxon>Dikarya</taxon>
        <taxon>Basidiomycota</taxon>
        <taxon>Agaricomycotina</taxon>
        <taxon>Agaricomycetes</taxon>
        <taxon>Agaricomycetidae</taxon>
        <taxon>Agaricales</taxon>
        <taxon>Marasmiineae</taxon>
        <taxon>Physalacriaceae</taxon>
        <taxon>Desarmillaria</taxon>
    </lineage>
</organism>
<dbReference type="EMBL" id="JAUEPS010000016">
    <property type="protein sequence ID" value="KAK0458858.1"/>
    <property type="molecule type" value="Genomic_DNA"/>
</dbReference>
<dbReference type="GeneID" id="85353134"/>
<feature type="compositionally biased region" description="Basic and acidic residues" evidence="1">
    <location>
        <begin position="187"/>
        <end position="201"/>
    </location>
</feature>
<feature type="compositionally biased region" description="Basic residues" evidence="1">
    <location>
        <begin position="42"/>
        <end position="51"/>
    </location>
</feature>
<reference evidence="2" key="1">
    <citation type="submission" date="2023-06" db="EMBL/GenBank/DDBJ databases">
        <authorList>
            <consortium name="Lawrence Berkeley National Laboratory"/>
            <person name="Ahrendt S."/>
            <person name="Sahu N."/>
            <person name="Indic B."/>
            <person name="Wong-Bajracharya J."/>
            <person name="Merenyi Z."/>
            <person name="Ke H.-M."/>
            <person name="Monk M."/>
            <person name="Kocsube S."/>
            <person name="Drula E."/>
            <person name="Lipzen A."/>
            <person name="Balint B."/>
            <person name="Henrissat B."/>
            <person name="Andreopoulos B."/>
            <person name="Martin F.M."/>
            <person name="Harder C.B."/>
            <person name="Rigling D."/>
            <person name="Ford K.L."/>
            <person name="Foster G.D."/>
            <person name="Pangilinan J."/>
            <person name="Papanicolaou A."/>
            <person name="Barry K."/>
            <person name="LaButti K."/>
            <person name="Viragh M."/>
            <person name="Koriabine M."/>
            <person name="Yan M."/>
            <person name="Riley R."/>
            <person name="Champramary S."/>
            <person name="Plett K.L."/>
            <person name="Tsai I.J."/>
            <person name="Slot J."/>
            <person name="Sipos G."/>
            <person name="Plett J."/>
            <person name="Nagy L.G."/>
            <person name="Grigoriev I.V."/>
        </authorList>
    </citation>
    <scope>NUCLEOTIDE SEQUENCE</scope>
    <source>
        <strain evidence="2">CCBAS 213</strain>
    </source>
</reference>
<feature type="region of interest" description="Disordered" evidence="1">
    <location>
        <begin position="1"/>
        <end position="55"/>
    </location>
</feature>
<comment type="caution">
    <text evidence="2">The sequence shown here is derived from an EMBL/GenBank/DDBJ whole genome shotgun (WGS) entry which is preliminary data.</text>
</comment>
<gene>
    <name evidence="2" type="ORF">EV420DRAFT_1479527</name>
</gene>
<feature type="compositionally biased region" description="Polar residues" evidence="1">
    <location>
        <begin position="103"/>
        <end position="112"/>
    </location>
</feature>
<keyword evidence="3" id="KW-1185">Reference proteome</keyword>
<sequence>MQKSKSDLSWQRVADGISSREPSRSMAPTYKPKGTDLDAPPKSRRTTHTTSKKQGSVFSPVIIISASTTLNQSKNTQATTVNTHNQSPLPLVSWTLTHGATKNHKTTSSSVIGASGDEYQGSPRRGRHHRQNDPPEIVNMSPQRVTIVSEDNDEDWFGPTLPPSSPHVLEGPEDIRTPSTPVHPPPHRREATTYRFVHFDAPDPPLSPVESSPLPSPSSKSSSVLSHESSPSSSPSPTQKDSRGAGDIWPFFVEEDSHRICKLCRANKKSATRPKTYRMSTGTTVL</sequence>
<feature type="region of interest" description="Disordered" evidence="1">
    <location>
        <begin position="153"/>
        <end position="247"/>
    </location>
</feature>
<evidence type="ECO:0000313" key="3">
    <source>
        <dbReference type="Proteomes" id="UP001175211"/>
    </source>
</evidence>
<name>A0AA39KDK7_ARMTA</name>
<proteinExistence type="predicted"/>
<protein>
    <submittedName>
        <fullName evidence="2">Uncharacterized protein</fullName>
    </submittedName>
</protein>
<evidence type="ECO:0000256" key="1">
    <source>
        <dbReference type="SAM" id="MobiDB-lite"/>
    </source>
</evidence>
<dbReference type="RefSeq" id="XP_060331108.1">
    <property type="nucleotide sequence ID" value="XM_060469586.1"/>
</dbReference>
<feature type="region of interest" description="Disordered" evidence="1">
    <location>
        <begin position="103"/>
        <end position="141"/>
    </location>
</feature>
<dbReference type="Proteomes" id="UP001175211">
    <property type="component" value="Unassembled WGS sequence"/>
</dbReference>